<name>A0A3Q0IZ51_DIACI</name>
<feature type="region of interest" description="Disordered" evidence="3">
    <location>
        <begin position="522"/>
        <end position="559"/>
    </location>
</feature>
<dbReference type="Pfam" id="PF13857">
    <property type="entry name" value="Ank_5"/>
    <property type="match status" value="1"/>
</dbReference>
<dbReference type="Proteomes" id="UP000079169">
    <property type="component" value="Unplaced"/>
</dbReference>
<feature type="compositionally biased region" description="Polar residues" evidence="3">
    <location>
        <begin position="1602"/>
        <end position="1623"/>
    </location>
</feature>
<feature type="repeat" description="ANK" evidence="1">
    <location>
        <begin position="915"/>
        <end position="947"/>
    </location>
</feature>
<organism evidence="4 5">
    <name type="scientific">Diaphorina citri</name>
    <name type="common">Asian citrus psyllid</name>
    <dbReference type="NCBI Taxonomy" id="121845"/>
    <lineage>
        <taxon>Eukaryota</taxon>
        <taxon>Metazoa</taxon>
        <taxon>Ecdysozoa</taxon>
        <taxon>Arthropoda</taxon>
        <taxon>Hexapoda</taxon>
        <taxon>Insecta</taxon>
        <taxon>Pterygota</taxon>
        <taxon>Neoptera</taxon>
        <taxon>Paraneoptera</taxon>
        <taxon>Hemiptera</taxon>
        <taxon>Sternorrhyncha</taxon>
        <taxon>Psylloidea</taxon>
        <taxon>Psyllidae</taxon>
        <taxon>Diaphorininae</taxon>
        <taxon>Diaphorina</taxon>
    </lineage>
</organism>
<feature type="region of interest" description="Disordered" evidence="3">
    <location>
        <begin position="1581"/>
        <end position="1682"/>
    </location>
</feature>
<dbReference type="STRING" id="121845.A0A3Q0IZ51"/>
<feature type="compositionally biased region" description="Polar residues" evidence="3">
    <location>
        <begin position="1631"/>
        <end position="1644"/>
    </location>
</feature>
<evidence type="ECO:0000256" key="2">
    <source>
        <dbReference type="SAM" id="Coils"/>
    </source>
</evidence>
<dbReference type="PANTHER" id="PTHR24172:SF4">
    <property type="entry name" value="ANK_REP_REGION DOMAIN-CONTAINING PROTEIN"/>
    <property type="match status" value="1"/>
</dbReference>
<keyword evidence="4" id="KW-1185">Reference proteome</keyword>
<feature type="compositionally biased region" description="Basic and acidic residues" evidence="3">
    <location>
        <begin position="586"/>
        <end position="628"/>
    </location>
</feature>
<keyword evidence="2" id="KW-0175">Coiled coil</keyword>
<feature type="region of interest" description="Disordered" evidence="3">
    <location>
        <begin position="586"/>
        <end position="746"/>
    </location>
</feature>
<sequence length="1927" mass="216919">MSEGTQDRKNCEAESYAIPIASLEFASLCLRNGLLLCSSPSASPDLASPLDSRALGDLRCCMLAAAAYTSLSLGDPNVALSHASLLLNQPQLAPLHRFLGHLYSAEALVLLNKTSEAIDHLSASHLSDNFPGEGSLHLRKWLPTSLPSAKSVLQYNLATALTLRGELDKAADGHKLLTEHSSNPRTLRFLKAVPQYMAKINKVHEIVTKGDLKELQNLLKPTGKVDNTKLLTSKDVCGEGLLHKAVCRGYFELIQWLLNTCPGIVHVKDKFDRTALHYAPLCPDPDLAWTTLIQAGVNPKCKDKFGKMAKFYMDNPSMIKLSRSPWEKDPGRYTSANQAFTIKPSNIRIWIHDQDLNRLLRVIWEGHGSKLLSETSRQPTVKRFLESIPFILGTVRDIHQSVIQNNLPQLMKVSAEPVPVEALSSKDMNGLTPLHKGSGLGFKDIVDYLLTKVDNVNQADSFGRTPLHYAALKSENTDVYKLLKSKGAIENTNNRDGEMKDDIDLSEFDNVSFSKLIKNRTNSTNHLRERNGTSEKVVHTDEDVNKPGSAGERNKHRRGYLEDDDDAILRNTYNLNLIDNRDVDHILPDEPGNDKNENVADAIDKDKADGEDTKLNDGFENNHIDHKQHNSTISPSAHGNYTGNPTSVLDKNGTSNQEVGNDEHLSDDNEDDITGRNKRDTKKDDENEDSGEPQPPHSGNQNPRPWENSRKEDPDLWENSRNPDSHPLQNSSATNQHSHPWENFTNQQPHLLESPRNQIYNQEEGLNPDDVKTGEAFDNGVRYEMDRNELDDYNKERRIDELIEEGDLEKLADLILEGDGDLLRGKHSQHPEVQRFLTNVPSYMAKIKKIHLACQKGDLREVLHNLDRRKFAVGRENWSGLRMTPLHTSVLYRNSAIVRYLAGRFPESLHARDIHGRTPLHYAGTLPDKTFYNLLLTLGAYQTLLDNKGLAPSDYIESKVTCYSSLVALYENNPEIYEMEKNRSELEASRDLVSASQTSALFISEEGRYLASEMVANQKPPSADYKVVKAQLQEQKFLKKMLADRQHSMSSLFQMGNEVAANADPAERKAIERQLNELMNRFDNLNEGASQRMDALEQAMAVAKQFQDKLTGILDWLDKSEKKIKDMELIPTDEEKIQQRIREHDALHKEILRKKPDFTELTDIASSLMGLVGEDEAAGVADKLQDTADRYGALVEASDNLGQYAFLYNQLILSPRFSSVTDIKKKLERLNGLWNEVQKATNDRGRSLEEALALAEKFWSELQSVMATLRDLQDNLNSQEPPAVEPKAIQQQQYALKEIKAEIDQTKPEVEQCRASGQKLMKICGEPDKPEPEVEQCRASGQKLMKICGEPDKPEVKKHIEDLDSAWDNVTALFAKREENLIHAMEKAMEFHETLQGEQGTITALFAKREENLIHAMEKAMEFHETLQQNRDDCKKADCNADAVQTFVNSLPEDDQEARTQLAEHEKFLRELAEKEIEKDATIGLAQRILVKSHPDGATVIKHWITIIQSRWEEVSSWAKQREERLRNHLRSLQDLDSLLEELLEWLAKCESHLLNLEAEPLPDDIPTVERLIEEHKEFMEATSKRQHEAEQLRGSPDSGGENPQNGVPNGSNDAQHPLTNGVNGEENHLPTPQGTPQVKNGPTSEDGFGGVESSRSSEHMDSDDEAGKASFKHVNRDDHGQSPIHFAASRAQGRNALSQLLEELDANIAFRDELYRTPRDLAEENGLRANVVAIDKHVFQMGARGETEKLLDLLLEGYDHLLDLEIDEDIVQEVIKRGHSMTLSLLQSIPTFEERREKLHRAIRLGSDSIVREMLNKEAKDAKLLAVGKNNRGRCCLHIAILSAQENIVKIISTQFPLTLNIGDNLERTSLHYAMGVAQVETLSAILIKAGAQRTIKDLKGRTASYYFMNKSAIRALQEEESMLRV</sequence>
<dbReference type="KEGG" id="dci:103509627"/>
<dbReference type="InterPro" id="IPR002017">
    <property type="entry name" value="Spectrin_repeat"/>
</dbReference>
<dbReference type="InterPro" id="IPR018159">
    <property type="entry name" value="Spectrin/alpha-actinin"/>
</dbReference>
<feature type="compositionally biased region" description="Basic and acidic residues" evidence="3">
    <location>
        <begin position="526"/>
        <end position="545"/>
    </location>
</feature>
<dbReference type="PROSITE" id="PS50088">
    <property type="entry name" value="ANK_REPEAT"/>
    <property type="match status" value="4"/>
</dbReference>
<proteinExistence type="predicted"/>
<dbReference type="RefSeq" id="XP_026679715.1">
    <property type="nucleotide sequence ID" value="XM_026823914.1"/>
</dbReference>
<dbReference type="SUPFAM" id="SSF48403">
    <property type="entry name" value="Ankyrin repeat"/>
    <property type="match status" value="2"/>
</dbReference>
<protein>
    <submittedName>
        <fullName evidence="5">Uncharacterized protein LOC103509627</fullName>
    </submittedName>
</protein>
<feature type="repeat" description="ANK" evidence="1">
    <location>
        <begin position="1680"/>
        <end position="1714"/>
    </location>
</feature>
<reference evidence="5" key="1">
    <citation type="submission" date="2025-08" db="UniProtKB">
        <authorList>
            <consortium name="RefSeq"/>
        </authorList>
    </citation>
    <scope>IDENTIFICATION</scope>
</reference>
<evidence type="ECO:0000313" key="5">
    <source>
        <dbReference type="RefSeq" id="XP_026679715.1"/>
    </source>
</evidence>
<dbReference type="Pfam" id="PF12796">
    <property type="entry name" value="Ank_2"/>
    <property type="match status" value="1"/>
</dbReference>
<dbReference type="InterPro" id="IPR036770">
    <property type="entry name" value="Ankyrin_rpt-contain_sf"/>
</dbReference>
<dbReference type="GO" id="GO:0005737">
    <property type="term" value="C:cytoplasm"/>
    <property type="evidence" value="ECO:0007669"/>
    <property type="project" value="UniProtKB-ARBA"/>
</dbReference>
<dbReference type="PROSITE" id="PS50297">
    <property type="entry name" value="ANK_REP_REGION"/>
    <property type="match status" value="2"/>
</dbReference>
<dbReference type="Pfam" id="PF00435">
    <property type="entry name" value="Spectrin"/>
    <property type="match status" value="3"/>
</dbReference>
<feature type="compositionally biased region" description="Basic and acidic residues" evidence="3">
    <location>
        <begin position="1581"/>
        <end position="1592"/>
    </location>
</feature>
<evidence type="ECO:0000256" key="3">
    <source>
        <dbReference type="SAM" id="MobiDB-lite"/>
    </source>
</evidence>
<dbReference type="SMART" id="SM00150">
    <property type="entry name" value="SPEC"/>
    <property type="match status" value="5"/>
</dbReference>
<feature type="repeat" description="ANK" evidence="1">
    <location>
        <begin position="462"/>
        <end position="495"/>
    </location>
</feature>
<dbReference type="PaxDb" id="121845-A0A3Q0IZ51"/>
<feature type="compositionally biased region" description="Basic and acidic residues" evidence="3">
    <location>
        <begin position="661"/>
        <end position="685"/>
    </location>
</feature>
<gene>
    <name evidence="5" type="primary">LOC103509627</name>
</gene>
<feature type="compositionally biased region" description="Polar residues" evidence="3">
    <location>
        <begin position="719"/>
        <end position="746"/>
    </location>
</feature>
<dbReference type="Gene3D" id="1.25.40.20">
    <property type="entry name" value="Ankyrin repeat-containing domain"/>
    <property type="match status" value="4"/>
</dbReference>
<dbReference type="SUPFAM" id="SSF46966">
    <property type="entry name" value="Spectrin repeat"/>
    <property type="match status" value="4"/>
</dbReference>
<feature type="coiled-coil region" evidence="2">
    <location>
        <begin position="1068"/>
        <end position="1099"/>
    </location>
</feature>
<dbReference type="SMART" id="SM00248">
    <property type="entry name" value="ANK"/>
    <property type="match status" value="9"/>
</dbReference>
<dbReference type="GeneID" id="103509627"/>
<dbReference type="Gene3D" id="1.20.58.60">
    <property type="match status" value="6"/>
</dbReference>
<dbReference type="InterPro" id="IPR002110">
    <property type="entry name" value="Ankyrin_rpt"/>
</dbReference>
<evidence type="ECO:0000313" key="4">
    <source>
        <dbReference type="Proteomes" id="UP000079169"/>
    </source>
</evidence>
<feature type="repeat" description="ANK" evidence="1">
    <location>
        <begin position="429"/>
        <end position="461"/>
    </location>
</feature>
<dbReference type="CDD" id="cd00176">
    <property type="entry name" value="SPEC"/>
    <property type="match status" value="3"/>
</dbReference>
<accession>A0A3Q0IZ51</accession>
<evidence type="ECO:0000256" key="1">
    <source>
        <dbReference type="PROSITE-ProRule" id="PRU00023"/>
    </source>
</evidence>
<keyword evidence="1" id="KW-0040">ANK repeat</keyword>
<dbReference type="PANTHER" id="PTHR24172">
    <property type="entry name" value="ANK_REP_REGION DOMAIN-CONTAINING PROTEIN"/>
    <property type="match status" value="1"/>
</dbReference>
<feature type="compositionally biased region" description="Polar residues" evidence="3">
    <location>
        <begin position="630"/>
        <end position="659"/>
    </location>
</feature>